<evidence type="ECO:0000259" key="4">
    <source>
        <dbReference type="PROSITE" id="PS50237"/>
    </source>
</evidence>
<evidence type="ECO:0000256" key="1">
    <source>
        <dbReference type="ARBA" id="ARBA00022679"/>
    </source>
</evidence>
<dbReference type="GO" id="GO:0061630">
    <property type="term" value="F:ubiquitin protein ligase activity"/>
    <property type="evidence" value="ECO:0000318"/>
    <property type="project" value="GO_Central"/>
</dbReference>
<dbReference type="Gene3D" id="3.30.2410.10">
    <property type="entry name" value="Hect, E3 ligase catalytic domain"/>
    <property type="match status" value="1"/>
</dbReference>
<accession>A2DUY0</accession>
<organism evidence="5 6">
    <name type="scientific">Trichomonas vaginalis (strain ATCC PRA-98 / G3)</name>
    <dbReference type="NCBI Taxonomy" id="412133"/>
    <lineage>
        <taxon>Eukaryota</taxon>
        <taxon>Metamonada</taxon>
        <taxon>Parabasalia</taxon>
        <taxon>Trichomonadida</taxon>
        <taxon>Trichomonadidae</taxon>
        <taxon>Trichomonas</taxon>
    </lineage>
</organism>
<dbReference type="InterPro" id="IPR035983">
    <property type="entry name" value="Hect_E3_ubiquitin_ligase"/>
</dbReference>
<sequence>MEGPQIINLLLTGTNHYEILENVNLMLLDPQSAQIAFRNCQPEAIFTILYQNISSKVYNDNCVQLAIRIISNVIQNLTSSISFFKDSSHIIDTINLFLETKSSELRIDIAQILEIISIRIPYALCSLAQRYLQTFVEQLMTPDENLVHKSITRVIKNILNFNQYSLNFSDSTFILLVNYTNQNIEGEVRANLVSILKIIAKKDRFTTESYNKLIYMIRKTNDSLLIQNMIKYLKYQLKINQEQFINIKFPYKELLIDNAMLSKSSDIQKSVIQFINWILEIPLDKLSTINDKIREIQNVLMHVLCYNPLHPLITFKTLGMTLQIRLLDISKEFIAALYNYSNYIPYCGFVAYICHWCYTNPEIYYSCIYINAMNTYFSGPTPVGSLKISQETINLFSKQPKVDVPDTLNEIYELFRDRKVHSASFMYKDFLNKSINLVKTDNSFTNYKEFSNLLLELLGYVCFDRVSMWEINSYQFLEFLSTERSAIYKSDDGGLWEISYKPYESCLTIFGKVINYLQPMTEEEKRKIIGSKIWSTLRYENVEDMQNGLQRFIQALVDAKPLSLFVNNKLIYNVFTTYMVDVLMDQSKSPLEMETTRINFNLQKESKSDMTEITNVTFYEKINPNLQNLLDLLKIINEKEKIQQNEKVEEFVRKVENQMKFVGHTIPKFNSSINIVYNYSFLFPLNLRLLVLRLILNQPFDKLVSFNNYYKMTDNQNIFVLDSALKMVFERNNLFQKVKEISFLFENPLPIDIQFEGEQGSGRGPTKEFFQVFFKEIALSKQFRMIKSGYFPSPFSDSDEFYLIGVFSAKMILMDSICGLTLSKFFLKMVFDENVTISDTDSDILENLSNKDYYLGLDVPYCFPGIMDAKLNEKYEIITSENIDDYVNDVKSHILSQNVLDSVQKFKEGFCKVFDIQIMKNLFSAEEFSDILCGEETQQITTDKLNQYCIVELGYSKESNQFKWLCEFVESLKEKTKLFVKFVTGNDLLPIGGISALNPQIRVIKMDEDIPDKYFPSASTCSNLLKIPEYSSKEVFFAKMMDALYMGNERFDLV</sequence>
<dbReference type="OrthoDB" id="271273at2759"/>
<evidence type="ECO:0000256" key="2">
    <source>
        <dbReference type="ARBA" id="ARBA00022786"/>
    </source>
</evidence>
<dbReference type="VEuPathDB" id="TrichDB:TVAGG3_0258990"/>
<dbReference type="SUPFAM" id="SSF56204">
    <property type="entry name" value="Hect, E3 ligase catalytic domain"/>
    <property type="match status" value="1"/>
</dbReference>
<dbReference type="eggNOG" id="KOG0170">
    <property type="taxonomic scope" value="Eukaryota"/>
</dbReference>
<dbReference type="SMR" id="A2DUY0"/>
<dbReference type="RefSeq" id="XP_001328088.1">
    <property type="nucleotide sequence ID" value="XM_001328053.1"/>
</dbReference>
<dbReference type="KEGG" id="tva:4773872"/>
<dbReference type="InParanoid" id="A2DUY0"/>
<gene>
    <name evidence="5" type="ORF">TVAG_160380</name>
</gene>
<dbReference type="InterPro" id="IPR016024">
    <property type="entry name" value="ARM-type_fold"/>
</dbReference>
<dbReference type="PANTHER" id="PTHR45670:SF1">
    <property type="entry name" value="E3 UBIQUITIN-PROTEIN LIGASE HECTD1"/>
    <property type="match status" value="1"/>
</dbReference>
<dbReference type="GO" id="GO:0043161">
    <property type="term" value="P:proteasome-mediated ubiquitin-dependent protein catabolic process"/>
    <property type="evidence" value="ECO:0000318"/>
    <property type="project" value="GO_Central"/>
</dbReference>
<dbReference type="EMBL" id="DS113250">
    <property type="protein sequence ID" value="EAY15865.1"/>
    <property type="molecule type" value="Genomic_DNA"/>
</dbReference>
<keyword evidence="1" id="KW-0808">Transferase</keyword>
<dbReference type="InterPro" id="IPR000569">
    <property type="entry name" value="HECT_dom"/>
</dbReference>
<dbReference type="Gene3D" id="3.90.1750.10">
    <property type="entry name" value="Hect, E3 ligase catalytic domains"/>
    <property type="match status" value="2"/>
</dbReference>
<dbReference type="Gene3D" id="3.30.2160.10">
    <property type="entry name" value="Hect, E3 ligase catalytic domain"/>
    <property type="match status" value="1"/>
</dbReference>
<dbReference type="PANTHER" id="PTHR45670">
    <property type="entry name" value="E3 UBIQUITIN-PROTEIN LIGASE TRIP12"/>
    <property type="match status" value="1"/>
</dbReference>
<dbReference type="SUPFAM" id="SSF48371">
    <property type="entry name" value="ARM repeat"/>
    <property type="match status" value="1"/>
</dbReference>
<feature type="domain" description="HECT" evidence="4">
    <location>
        <begin position="751"/>
        <end position="1054"/>
    </location>
</feature>
<feature type="active site" description="Glycyl thioester intermediate" evidence="3">
    <location>
        <position position="1021"/>
    </location>
</feature>
<evidence type="ECO:0000313" key="5">
    <source>
        <dbReference type="EMBL" id="EAY15865.1"/>
    </source>
</evidence>
<dbReference type="GO" id="GO:0000209">
    <property type="term" value="P:protein polyubiquitination"/>
    <property type="evidence" value="ECO:0000318"/>
    <property type="project" value="GO_Central"/>
</dbReference>
<dbReference type="SMART" id="SM00119">
    <property type="entry name" value="HECTc"/>
    <property type="match status" value="1"/>
</dbReference>
<proteinExistence type="predicted"/>
<dbReference type="Pfam" id="PF00632">
    <property type="entry name" value="HECT"/>
    <property type="match status" value="1"/>
</dbReference>
<reference evidence="5" key="2">
    <citation type="journal article" date="2007" name="Science">
        <title>Draft genome sequence of the sexually transmitted pathogen Trichomonas vaginalis.</title>
        <authorList>
            <person name="Carlton J.M."/>
            <person name="Hirt R.P."/>
            <person name="Silva J.C."/>
            <person name="Delcher A.L."/>
            <person name="Schatz M."/>
            <person name="Zhao Q."/>
            <person name="Wortman J.R."/>
            <person name="Bidwell S.L."/>
            <person name="Alsmark U.C.M."/>
            <person name="Besteiro S."/>
            <person name="Sicheritz-Ponten T."/>
            <person name="Noel C.J."/>
            <person name="Dacks J.B."/>
            <person name="Foster P.G."/>
            <person name="Simillion C."/>
            <person name="Van de Peer Y."/>
            <person name="Miranda-Saavedra D."/>
            <person name="Barton G.J."/>
            <person name="Westrop G.D."/>
            <person name="Mueller S."/>
            <person name="Dessi D."/>
            <person name="Fiori P.L."/>
            <person name="Ren Q."/>
            <person name="Paulsen I."/>
            <person name="Zhang H."/>
            <person name="Bastida-Corcuera F.D."/>
            <person name="Simoes-Barbosa A."/>
            <person name="Brown M.T."/>
            <person name="Hayes R.D."/>
            <person name="Mukherjee M."/>
            <person name="Okumura C.Y."/>
            <person name="Schneider R."/>
            <person name="Smith A.J."/>
            <person name="Vanacova S."/>
            <person name="Villalvazo M."/>
            <person name="Haas B.J."/>
            <person name="Pertea M."/>
            <person name="Feldblyum T.V."/>
            <person name="Utterback T.R."/>
            <person name="Shu C.L."/>
            <person name="Osoegawa K."/>
            <person name="de Jong P.J."/>
            <person name="Hrdy I."/>
            <person name="Horvathova L."/>
            <person name="Zubacova Z."/>
            <person name="Dolezal P."/>
            <person name="Malik S.B."/>
            <person name="Logsdon J.M. Jr."/>
            <person name="Henze K."/>
            <person name="Gupta A."/>
            <person name="Wang C.C."/>
            <person name="Dunne R.L."/>
            <person name="Upcroft J.A."/>
            <person name="Upcroft P."/>
            <person name="White O."/>
            <person name="Salzberg S.L."/>
            <person name="Tang P."/>
            <person name="Chiu C.-H."/>
            <person name="Lee Y.-S."/>
            <person name="Embley T.M."/>
            <person name="Coombs G.H."/>
            <person name="Mottram J.C."/>
            <person name="Tachezy J."/>
            <person name="Fraser-Liggett C.M."/>
            <person name="Johnson P.J."/>
        </authorList>
    </citation>
    <scope>NUCLEOTIDE SEQUENCE [LARGE SCALE GENOMIC DNA]</scope>
    <source>
        <strain evidence="5">G3</strain>
    </source>
</reference>
<dbReference type="InterPro" id="IPR045322">
    <property type="entry name" value="HECTD1/TRIP12-like"/>
</dbReference>
<reference evidence="5" key="1">
    <citation type="submission" date="2006-10" db="EMBL/GenBank/DDBJ databases">
        <authorList>
            <person name="Amadeo P."/>
            <person name="Zhao Q."/>
            <person name="Wortman J."/>
            <person name="Fraser-Liggett C."/>
            <person name="Carlton J."/>
        </authorList>
    </citation>
    <scope>NUCLEOTIDE SEQUENCE</scope>
    <source>
        <strain evidence="5">G3</strain>
    </source>
</reference>
<dbReference type="Proteomes" id="UP000001542">
    <property type="component" value="Unassembled WGS sequence"/>
</dbReference>
<dbReference type="PROSITE" id="PS50237">
    <property type="entry name" value="HECT"/>
    <property type="match status" value="1"/>
</dbReference>
<evidence type="ECO:0000313" key="6">
    <source>
        <dbReference type="Proteomes" id="UP000001542"/>
    </source>
</evidence>
<protein>
    <recommendedName>
        <fullName evidence="4">HECT domain-containing protein</fullName>
    </recommendedName>
</protein>
<dbReference type="VEuPathDB" id="TrichDB:TVAG_160380"/>
<name>A2DUY0_TRIV3</name>
<keyword evidence="6" id="KW-1185">Reference proteome</keyword>
<keyword evidence="2 3" id="KW-0833">Ubl conjugation pathway</keyword>
<evidence type="ECO:0000256" key="3">
    <source>
        <dbReference type="PROSITE-ProRule" id="PRU00104"/>
    </source>
</evidence>
<dbReference type="AlphaFoldDB" id="A2DUY0"/>
<dbReference type="STRING" id="5722.A2DUY0"/>